<organism evidence="3 4">
    <name type="scientific">Phaseolus angularis</name>
    <name type="common">Azuki bean</name>
    <name type="synonym">Vigna angularis</name>
    <dbReference type="NCBI Taxonomy" id="3914"/>
    <lineage>
        <taxon>Eukaryota</taxon>
        <taxon>Viridiplantae</taxon>
        <taxon>Streptophyta</taxon>
        <taxon>Embryophyta</taxon>
        <taxon>Tracheophyta</taxon>
        <taxon>Spermatophyta</taxon>
        <taxon>Magnoliopsida</taxon>
        <taxon>eudicotyledons</taxon>
        <taxon>Gunneridae</taxon>
        <taxon>Pentapetalae</taxon>
        <taxon>rosids</taxon>
        <taxon>fabids</taxon>
        <taxon>Fabales</taxon>
        <taxon>Fabaceae</taxon>
        <taxon>Papilionoideae</taxon>
        <taxon>50 kb inversion clade</taxon>
        <taxon>NPAAA clade</taxon>
        <taxon>indigoferoid/millettioid clade</taxon>
        <taxon>Phaseoleae</taxon>
        <taxon>Vigna</taxon>
    </lineage>
</organism>
<dbReference type="Gene3D" id="3.90.1320.10">
    <property type="entry name" value="Outer-capsid protein sigma 3, large lobe"/>
    <property type="match status" value="1"/>
</dbReference>
<dbReference type="Pfam" id="PF14365">
    <property type="entry name" value="Neprosin_AP"/>
    <property type="match status" value="1"/>
</dbReference>
<accession>A0A0L9T7V4</accession>
<evidence type="ECO:0000313" key="4">
    <source>
        <dbReference type="Proteomes" id="UP000053144"/>
    </source>
</evidence>
<dbReference type="InterPro" id="IPR004314">
    <property type="entry name" value="Neprosin"/>
</dbReference>
<gene>
    <name evidence="3" type="ORF">LR48_Vigan272s002400</name>
</gene>
<dbReference type="Gramene" id="KOM26436">
    <property type="protein sequence ID" value="KOM26436"/>
    <property type="gene ID" value="LR48_Vigan272s002400"/>
</dbReference>
<dbReference type="PANTHER" id="PTHR31589:SF223">
    <property type="entry name" value="PROTEIN, PUTATIVE (DUF239)-RELATED"/>
    <property type="match status" value="1"/>
</dbReference>
<dbReference type="PANTHER" id="PTHR31589">
    <property type="entry name" value="PROTEIN, PUTATIVE (DUF239)-RELATED-RELATED"/>
    <property type="match status" value="1"/>
</dbReference>
<proteinExistence type="predicted"/>
<dbReference type="Proteomes" id="UP000053144">
    <property type="component" value="Unassembled WGS sequence"/>
</dbReference>
<evidence type="ECO:0000259" key="2">
    <source>
        <dbReference type="PROSITE" id="PS52045"/>
    </source>
</evidence>
<feature type="domain" description="Neprosin PEP catalytic" evidence="2">
    <location>
        <begin position="137"/>
        <end position="229"/>
    </location>
</feature>
<dbReference type="PROSITE" id="PS52045">
    <property type="entry name" value="NEPROSIN_PEP_CD"/>
    <property type="match status" value="1"/>
</dbReference>
<protein>
    <recommendedName>
        <fullName evidence="2">Neprosin PEP catalytic domain-containing protein</fullName>
    </recommendedName>
</protein>
<dbReference type="InterPro" id="IPR025521">
    <property type="entry name" value="Neprosin_propep"/>
</dbReference>
<keyword evidence="1" id="KW-0732">Signal</keyword>
<sequence>MINILLFVLYLLISHVDYEVDGIRTTIKEDMELEKQFKLLNKSPIKTINTEFGDIIDCIDIFKQPALDHPLLKDHKLQRKLNFQNRIEKLNVNNSRVTSIFGLGKDECPTNTVPIMRITKDDLIRKKSVSNDHILVKDLPGVHLAEVSIPSLFGPYYGISGRNAIYNPQVHTKSQISMSHLWIQNGPTKFTNKISAGWHVVPQLYGDYSTRFYTSWTVRNIITFFFIIT</sequence>
<feature type="signal peptide" evidence="1">
    <location>
        <begin position="1"/>
        <end position="18"/>
    </location>
</feature>
<evidence type="ECO:0000256" key="1">
    <source>
        <dbReference type="SAM" id="SignalP"/>
    </source>
</evidence>
<feature type="chain" id="PRO_5005594355" description="Neprosin PEP catalytic domain-containing protein" evidence="1">
    <location>
        <begin position="19"/>
        <end position="229"/>
    </location>
</feature>
<reference evidence="4" key="1">
    <citation type="journal article" date="2015" name="Proc. Natl. Acad. Sci. U.S.A.">
        <title>Genome sequencing of adzuki bean (Vigna angularis) provides insight into high starch and low fat accumulation and domestication.</title>
        <authorList>
            <person name="Yang K."/>
            <person name="Tian Z."/>
            <person name="Chen C."/>
            <person name="Luo L."/>
            <person name="Zhao B."/>
            <person name="Wang Z."/>
            <person name="Yu L."/>
            <person name="Li Y."/>
            <person name="Sun Y."/>
            <person name="Li W."/>
            <person name="Chen Y."/>
            <person name="Li Y."/>
            <person name="Zhang Y."/>
            <person name="Ai D."/>
            <person name="Zhao J."/>
            <person name="Shang C."/>
            <person name="Ma Y."/>
            <person name="Wu B."/>
            <person name="Wang M."/>
            <person name="Gao L."/>
            <person name="Sun D."/>
            <person name="Zhang P."/>
            <person name="Guo F."/>
            <person name="Wang W."/>
            <person name="Li Y."/>
            <person name="Wang J."/>
            <person name="Varshney R.K."/>
            <person name="Wang J."/>
            <person name="Ling H.Q."/>
            <person name="Wan P."/>
        </authorList>
    </citation>
    <scope>NUCLEOTIDE SEQUENCE</scope>
    <source>
        <strain evidence="4">cv. Jingnong 6</strain>
    </source>
</reference>
<dbReference type="AlphaFoldDB" id="A0A0L9T7V4"/>
<dbReference type="STRING" id="3914.A0A0L9T7V4"/>
<dbReference type="InterPro" id="IPR053168">
    <property type="entry name" value="Glutamic_endopeptidase"/>
</dbReference>
<evidence type="ECO:0000313" key="3">
    <source>
        <dbReference type="EMBL" id="KOM26436.1"/>
    </source>
</evidence>
<dbReference type="OMA" id="VPIMRIT"/>
<name>A0A0L9T7V4_PHAAN</name>
<dbReference type="EMBL" id="KQ258321">
    <property type="protein sequence ID" value="KOM26436.1"/>
    <property type="molecule type" value="Genomic_DNA"/>
</dbReference>
<dbReference type="Pfam" id="PF03080">
    <property type="entry name" value="Neprosin"/>
    <property type="match status" value="1"/>
</dbReference>